<dbReference type="EMBL" id="JANJYJ010000002">
    <property type="protein sequence ID" value="KAK3225460.1"/>
    <property type="molecule type" value="Genomic_DNA"/>
</dbReference>
<protein>
    <submittedName>
        <fullName evidence="1">Uncharacterized protein</fullName>
    </submittedName>
</protein>
<proteinExistence type="predicted"/>
<accession>A0AAE0EGE0</accession>
<evidence type="ECO:0000313" key="1">
    <source>
        <dbReference type="EMBL" id="KAK3225460.1"/>
    </source>
</evidence>
<name>A0AAE0EGE0_9ROSI</name>
<sequence length="252" mass="28524">MHATPLDGSRLSIRLLMGCRLLYQGPSVTLTSNRGPSTAQNIPCDCEHAAAAATAAHTLGARSLSRMAAVCKHMECHDIVLSVWGTRGNIGSLVDVNRKIEDCGRLLDSWNAKRRMQHKQDISNKRKALKEASRTDVPKTWNKIRILENQLDEALYVEERYWCQRAKINWIKSGDRNFRFFHAKASVHKAGNRMMGLLDPNGAWCESKEEMEDIISTYFTDLFTSGKPKKEDIEKVTEGVTMKLSDPMVRFL</sequence>
<reference evidence="1" key="1">
    <citation type="journal article" date="2023" name="Plant J.">
        <title>Genome sequences and population genomics provide insights into the demographic history, inbreeding, and mutation load of two 'living fossil' tree species of Dipteronia.</title>
        <authorList>
            <person name="Feng Y."/>
            <person name="Comes H.P."/>
            <person name="Chen J."/>
            <person name="Zhu S."/>
            <person name="Lu R."/>
            <person name="Zhang X."/>
            <person name="Li P."/>
            <person name="Qiu J."/>
            <person name="Olsen K.M."/>
            <person name="Qiu Y."/>
        </authorList>
    </citation>
    <scope>NUCLEOTIDE SEQUENCE</scope>
    <source>
        <strain evidence="1">NBL</strain>
    </source>
</reference>
<organism evidence="1 2">
    <name type="scientific">Dipteronia sinensis</name>
    <dbReference type="NCBI Taxonomy" id="43782"/>
    <lineage>
        <taxon>Eukaryota</taxon>
        <taxon>Viridiplantae</taxon>
        <taxon>Streptophyta</taxon>
        <taxon>Embryophyta</taxon>
        <taxon>Tracheophyta</taxon>
        <taxon>Spermatophyta</taxon>
        <taxon>Magnoliopsida</taxon>
        <taxon>eudicotyledons</taxon>
        <taxon>Gunneridae</taxon>
        <taxon>Pentapetalae</taxon>
        <taxon>rosids</taxon>
        <taxon>malvids</taxon>
        <taxon>Sapindales</taxon>
        <taxon>Sapindaceae</taxon>
        <taxon>Hippocastanoideae</taxon>
        <taxon>Acereae</taxon>
        <taxon>Dipteronia</taxon>
    </lineage>
</organism>
<dbReference type="Proteomes" id="UP001281410">
    <property type="component" value="Unassembled WGS sequence"/>
</dbReference>
<dbReference type="AlphaFoldDB" id="A0AAE0EGE0"/>
<gene>
    <name evidence="1" type="ORF">Dsin_005322</name>
</gene>
<evidence type="ECO:0000313" key="2">
    <source>
        <dbReference type="Proteomes" id="UP001281410"/>
    </source>
</evidence>
<keyword evidence="2" id="KW-1185">Reference proteome</keyword>
<comment type="caution">
    <text evidence="1">The sequence shown here is derived from an EMBL/GenBank/DDBJ whole genome shotgun (WGS) entry which is preliminary data.</text>
</comment>